<dbReference type="Pfam" id="PF01429">
    <property type="entry name" value="MBD"/>
    <property type="match status" value="1"/>
</dbReference>
<feature type="compositionally biased region" description="Polar residues" evidence="6">
    <location>
        <begin position="71"/>
        <end position="82"/>
    </location>
</feature>
<protein>
    <recommendedName>
        <fullName evidence="7">MBD domain-containing protein</fullName>
    </recommendedName>
</protein>
<evidence type="ECO:0000256" key="6">
    <source>
        <dbReference type="SAM" id="MobiDB-lite"/>
    </source>
</evidence>
<dbReference type="SMART" id="SM00391">
    <property type="entry name" value="MBD"/>
    <property type="match status" value="1"/>
</dbReference>
<evidence type="ECO:0000313" key="8">
    <source>
        <dbReference type="Proteomes" id="UP000050795"/>
    </source>
</evidence>
<name>A0AA85JKJ4_TRIRE</name>
<dbReference type="WBParaSite" id="TREG1_28320.6">
    <property type="protein sequence ID" value="TREG1_28320.6"/>
    <property type="gene ID" value="TREG1_28320"/>
</dbReference>
<evidence type="ECO:0000256" key="5">
    <source>
        <dbReference type="ARBA" id="ARBA00023242"/>
    </source>
</evidence>
<comment type="subcellular location">
    <subcellularLocation>
        <location evidence="1">Nucleus</location>
    </subcellularLocation>
</comment>
<dbReference type="Gene3D" id="3.30.890.10">
    <property type="entry name" value="Methyl-cpg-binding Protein 2, Chain A"/>
    <property type="match status" value="1"/>
</dbReference>
<evidence type="ECO:0000259" key="7">
    <source>
        <dbReference type="PROSITE" id="PS50982"/>
    </source>
</evidence>
<dbReference type="GO" id="GO:0006346">
    <property type="term" value="P:DNA methylation-dependent constitutive heterochromatin formation"/>
    <property type="evidence" value="ECO:0007669"/>
    <property type="project" value="TreeGrafter"/>
</dbReference>
<proteinExistence type="predicted"/>
<evidence type="ECO:0000313" key="9">
    <source>
        <dbReference type="WBParaSite" id="TREG1_28320.6"/>
    </source>
</evidence>
<keyword evidence="2" id="KW-0805">Transcription regulation</keyword>
<feature type="region of interest" description="Disordered" evidence="6">
    <location>
        <begin position="167"/>
        <end position="187"/>
    </location>
</feature>
<keyword evidence="5" id="KW-0539">Nucleus</keyword>
<keyword evidence="4" id="KW-0804">Transcription</keyword>
<dbReference type="GO" id="GO:0000122">
    <property type="term" value="P:negative regulation of transcription by RNA polymerase II"/>
    <property type="evidence" value="ECO:0007669"/>
    <property type="project" value="TreeGrafter"/>
</dbReference>
<dbReference type="InterPro" id="IPR016177">
    <property type="entry name" value="DNA-bd_dom_sf"/>
</dbReference>
<dbReference type="AlphaFoldDB" id="A0AA85JKJ4"/>
<feature type="region of interest" description="Disordered" evidence="6">
    <location>
        <begin position="49"/>
        <end position="115"/>
    </location>
</feature>
<dbReference type="PANTHER" id="PTHR12396">
    <property type="entry name" value="METHYL-CPG BINDING PROTEIN, MBD"/>
    <property type="match status" value="1"/>
</dbReference>
<dbReference type="InterPro" id="IPR001739">
    <property type="entry name" value="Methyl_CpG_DNA-bd"/>
</dbReference>
<dbReference type="Pfam" id="PF14048">
    <property type="entry name" value="MBD_C"/>
    <property type="match status" value="1"/>
</dbReference>
<evidence type="ECO:0000256" key="1">
    <source>
        <dbReference type="ARBA" id="ARBA00004123"/>
    </source>
</evidence>
<dbReference type="PANTHER" id="PTHR12396:SF57">
    <property type="entry name" value="METHYL-CPG-BINDING DOMAIN PROTEIN 1"/>
    <property type="match status" value="1"/>
</dbReference>
<reference evidence="9" key="2">
    <citation type="submission" date="2023-11" db="UniProtKB">
        <authorList>
            <consortium name="WormBaseParasite"/>
        </authorList>
    </citation>
    <scope>IDENTIFICATION</scope>
</reference>
<sequence length="350" mass="39870">MHCSIKYTGEPGVSMVQCDETVIQNDRLRHWILKVPRANFMVLCATENSSMQNQTSTTNQLSSPAKRGSYSAYNKGQTLSPGQSQQQHHQSQQQQQQQVWPSSLPPGWRREERMRPKGLCTGKSYVYYISPQNQIVRSKREMQTILGDNYDVGLFDWRLGKFTLNRRSKQSGEQATDASSAKDNRSLLSMRRCPYPIHEIQPVMVRSHPVCKRIDGEDGNQEAPRQLFWEKRLAGNVAVDAETGEPFKPISLPSGIQSAGVPGYQPSQLVQSLVHALTNENTPVIGQEQDLSDIENDPCATINPSQPMIKTFIVTDDDIRQQEARVRELRRRLEILRRRFTPRHDAEREG</sequence>
<dbReference type="PROSITE" id="PS50982">
    <property type="entry name" value="MBD"/>
    <property type="match status" value="1"/>
</dbReference>
<organism evidence="8 9">
    <name type="scientific">Trichobilharzia regenti</name>
    <name type="common">Nasal bird schistosome</name>
    <dbReference type="NCBI Taxonomy" id="157069"/>
    <lineage>
        <taxon>Eukaryota</taxon>
        <taxon>Metazoa</taxon>
        <taxon>Spiralia</taxon>
        <taxon>Lophotrochozoa</taxon>
        <taxon>Platyhelminthes</taxon>
        <taxon>Trematoda</taxon>
        <taxon>Digenea</taxon>
        <taxon>Strigeidida</taxon>
        <taxon>Schistosomatoidea</taxon>
        <taxon>Schistosomatidae</taxon>
        <taxon>Trichobilharzia</taxon>
    </lineage>
</organism>
<dbReference type="SUPFAM" id="SSF54171">
    <property type="entry name" value="DNA-binding domain"/>
    <property type="match status" value="1"/>
</dbReference>
<feature type="domain" description="MBD" evidence="7">
    <location>
        <begin position="94"/>
        <end position="162"/>
    </location>
</feature>
<dbReference type="InterPro" id="IPR025884">
    <property type="entry name" value="MeCpG-bd_2/3_C_dom"/>
</dbReference>
<feature type="compositionally biased region" description="Polar residues" evidence="6">
    <location>
        <begin position="49"/>
        <end position="63"/>
    </location>
</feature>
<accession>A0AA85JKJ4</accession>
<dbReference type="GO" id="GO:0008327">
    <property type="term" value="F:methyl-CpG binding"/>
    <property type="evidence" value="ECO:0007669"/>
    <property type="project" value="TreeGrafter"/>
</dbReference>
<feature type="compositionally biased region" description="Low complexity" evidence="6">
    <location>
        <begin position="83"/>
        <end position="98"/>
    </location>
</feature>
<dbReference type="Proteomes" id="UP000050795">
    <property type="component" value="Unassembled WGS sequence"/>
</dbReference>
<evidence type="ECO:0000256" key="2">
    <source>
        <dbReference type="ARBA" id="ARBA00023015"/>
    </source>
</evidence>
<dbReference type="GO" id="GO:0005654">
    <property type="term" value="C:nucleoplasm"/>
    <property type="evidence" value="ECO:0007669"/>
    <property type="project" value="UniProtKB-ARBA"/>
</dbReference>
<keyword evidence="8" id="KW-1185">Reference proteome</keyword>
<evidence type="ECO:0000256" key="3">
    <source>
        <dbReference type="ARBA" id="ARBA00023125"/>
    </source>
</evidence>
<evidence type="ECO:0000256" key="4">
    <source>
        <dbReference type="ARBA" id="ARBA00023163"/>
    </source>
</evidence>
<reference evidence="8" key="1">
    <citation type="submission" date="2022-06" db="EMBL/GenBank/DDBJ databases">
        <authorList>
            <person name="Berger JAMES D."/>
            <person name="Berger JAMES D."/>
        </authorList>
    </citation>
    <scope>NUCLEOTIDE SEQUENCE [LARGE SCALE GENOMIC DNA]</scope>
</reference>
<keyword evidence="3" id="KW-0238">DNA-binding</keyword>